<keyword evidence="13" id="KW-1185">Reference proteome</keyword>
<feature type="transmembrane region" description="Helical" evidence="11">
    <location>
        <begin position="98"/>
        <end position="117"/>
    </location>
</feature>
<dbReference type="RefSeq" id="WP_012498340.1">
    <property type="nucleotide sequence ID" value="NC_011025.1"/>
</dbReference>
<gene>
    <name evidence="12" type="primary">lspA</name>
    <name evidence="12" type="ordered locus">MARTH_orf588</name>
</gene>
<dbReference type="Proteomes" id="UP000008812">
    <property type="component" value="Chromosome"/>
</dbReference>
<evidence type="ECO:0000256" key="5">
    <source>
        <dbReference type="ARBA" id="ARBA00022750"/>
    </source>
</evidence>
<dbReference type="HOGENOM" id="CLU_070554_0_0_14"/>
<dbReference type="Pfam" id="PF01252">
    <property type="entry name" value="Peptidase_A8"/>
    <property type="match status" value="1"/>
</dbReference>
<feature type="compositionally biased region" description="Polar residues" evidence="10">
    <location>
        <begin position="207"/>
        <end position="224"/>
    </location>
</feature>
<keyword evidence="8 11" id="KW-0472">Membrane</keyword>
<dbReference type="GO" id="GO:0006508">
    <property type="term" value="P:proteolysis"/>
    <property type="evidence" value="ECO:0007669"/>
    <property type="project" value="UniProtKB-KW"/>
</dbReference>
<feature type="transmembrane region" description="Helical" evidence="11">
    <location>
        <begin position="124"/>
        <end position="141"/>
    </location>
</feature>
<keyword evidence="5" id="KW-0064">Aspartyl protease</keyword>
<evidence type="ECO:0000256" key="1">
    <source>
        <dbReference type="ARBA" id="ARBA00006139"/>
    </source>
</evidence>
<reference evidence="12 13" key="1">
    <citation type="journal article" date="2008" name="Infect. Immun.">
        <title>Genome of Mycoplasma arthritidis.</title>
        <authorList>
            <person name="Dybvig K."/>
            <person name="Zuhua C."/>
            <person name="Lao P."/>
            <person name="Jordan D.S."/>
            <person name="French C.T."/>
            <person name="Tu A.H."/>
            <person name="Loraine A.E."/>
        </authorList>
    </citation>
    <scope>NUCLEOTIDE SEQUENCE [LARGE SCALE GENOMIC DNA]</scope>
    <source>
        <strain evidence="12 13">158L3-1</strain>
    </source>
</reference>
<name>B3PMY1_META1</name>
<keyword evidence="6" id="KW-0378">Hydrolase</keyword>
<evidence type="ECO:0000313" key="12">
    <source>
        <dbReference type="EMBL" id="ACF07383.1"/>
    </source>
</evidence>
<dbReference type="PROSITE" id="PS00855">
    <property type="entry name" value="SPASE_II"/>
    <property type="match status" value="1"/>
</dbReference>
<dbReference type="PRINTS" id="PR00781">
    <property type="entry name" value="LIPOSIGPTASE"/>
</dbReference>
<evidence type="ECO:0000313" key="13">
    <source>
        <dbReference type="Proteomes" id="UP000008812"/>
    </source>
</evidence>
<feature type="transmembrane region" description="Helical" evidence="11">
    <location>
        <begin position="27"/>
        <end position="47"/>
    </location>
</feature>
<evidence type="ECO:0000256" key="8">
    <source>
        <dbReference type="ARBA" id="ARBA00023136"/>
    </source>
</evidence>
<sequence length="224" mass="25631">MNKQTKEKKPIAFFTKAYWQEYKAKEVILNLLIYLSVFFTFFLIDFATKELLFRWSEYDVAGNKFVADSTVIYQSKLIGVRSLLHRGTTLELGLSIPGLHTISFIIIIFTLTFSALVKDKTYRVVIPAFALIASGAMGNMVDRFLPFKGVRDIIFLPWHDTGTFNFADIWLVFGGIYAVISIIFLIIINNKKDSRKSKANQEKELEQSVNFESNNSSVMIDPNQ</sequence>
<keyword evidence="7 11" id="KW-1133">Transmembrane helix</keyword>
<feature type="transmembrane region" description="Helical" evidence="11">
    <location>
        <begin position="169"/>
        <end position="188"/>
    </location>
</feature>
<evidence type="ECO:0000256" key="2">
    <source>
        <dbReference type="ARBA" id="ARBA00022475"/>
    </source>
</evidence>
<feature type="region of interest" description="Disordered" evidence="10">
    <location>
        <begin position="198"/>
        <end position="224"/>
    </location>
</feature>
<proteinExistence type="inferred from homology"/>
<keyword evidence="3" id="KW-0645">Protease</keyword>
<dbReference type="GO" id="GO:0016020">
    <property type="term" value="C:membrane"/>
    <property type="evidence" value="ECO:0007669"/>
    <property type="project" value="InterPro"/>
</dbReference>
<keyword evidence="2" id="KW-1003">Cell membrane</keyword>
<evidence type="ECO:0000256" key="3">
    <source>
        <dbReference type="ARBA" id="ARBA00022670"/>
    </source>
</evidence>
<dbReference type="AlphaFoldDB" id="B3PMY1"/>
<evidence type="ECO:0000256" key="4">
    <source>
        <dbReference type="ARBA" id="ARBA00022692"/>
    </source>
</evidence>
<evidence type="ECO:0000256" key="6">
    <source>
        <dbReference type="ARBA" id="ARBA00022801"/>
    </source>
</evidence>
<dbReference type="PANTHER" id="PTHR33695:SF1">
    <property type="entry name" value="LIPOPROTEIN SIGNAL PEPTIDASE"/>
    <property type="match status" value="1"/>
</dbReference>
<protein>
    <submittedName>
        <fullName evidence="12">Lipoprotein signal peptidase, signal peptidase II (SPase II)</fullName>
    </submittedName>
</protein>
<dbReference type="KEGG" id="mat:MARTH_orf588"/>
<dbReference type="PANTHER" id="PTHR33695">
    <property type="entry name" value="LIPOPROTEIN SIGNAL PEPTIDASE"/>
    <property type="match status" value="1"/>
</dbReference>
<accession>B3PMY1</accession>
<comment type="similarity">
    <text evidence="1 9">Belongs to the peptidase A8 family.</text>
</comment>
<evidence type="ECO:0000256" key="11">
    <source>
        <dbReference type="SAM" id="Phobius"/>
    </source>
</evidence>
<dbReference type="EMBL" id="CP001047">
    <property type="protein sequence ID" value="ACF07383.1"/>
    <property type="molecule type" value="Genomic_DNA"/>
</dbReference>
<keyword evidence="4 11" id="KW-0812">Transmembrane</keyword>
<keyword evidence="12" id="KW-0449">Lipoprotein</keyword>
<dbReference type="STRING" id="243272.MARTH_orf588"/>
<dbReference type="eggNOG" id="ENOG5031YHU">
    <property type="taxonomic scope" value="Bacteria"/>
</dbReference>
<evidence type="ECO:0000256" key="7">
    <source>
        <dbReference type="ARBA" id="ARBA00022989"/>
    </source>
</evidence>
<dbReference type="InterPro" id="IPR001872">
    <property type="entry name" value="Peptidase_A8"/>
</dbReference>
<evidence type="ECO:0000256" key="10">
    <source>
        <dbReference type="SAM" id="MobiDB-lite"/>
    </source>
</evidence>
<dbReference type="GO" id="GO:0004190">
    <property type="term" value="F:aspartic-type endopeptidase activity"/>
    <property type="evidence" value="ECO:0007669"/>
    <property type="project" value="UniProtKB-KW"/>
</dbReference>
<organism evidence="12 13">
    <name type="scientific">Metamycoplasma arthritidis (strain 158L3-1)</name>
    <name type="common">Mycoplasma arthritidis</name>
    <dbReference type="NCBI Taxonomy" id="243272"/>
    <lineage>
        <taxon>Bacteria</taxon>
        <taxon>Bacillati</taxon>
        <taxon>Mycoplasmatota</taxon>
        <taxon>Mycoplasmoidales</taxon>
        <taxon>Metamycoplasmataceae</taxon>
        <taxon>Metamycoplasma</taxon>
    </lineage>
</organism>
<evidence type="ECO:0000256" key="9">
    <source>
        <dbReference type="RuleBase" id="RU004181"/>
    </source>
</evidence>